<reference evidence="1" key="2">
    <citation type="journal article" date="2015" name="Data Brief">
        <title>Shoot transcriptome of the giant reed, Arundo donax.</title>
        <authorList>
            <person name="Barrero R.A."/>
            <person name="Guerrero F.D."/>
            <person name="Moolhuijzen P."/>
            <person name="Goolsby J.A."/>
            <person name="Tidwell J."/>
            <person name="Bellgard S.E."/>
            <person name="Bellgard M.I."/>
        </authorList>
    </citation>
    <scope>NUCLEOTIDE SEQUENCE</scope>
    <source>
        <tissue evidence="1">Shoot tissue taken approximately 20 cm above the soil surface</tissue>
    </source>
</reference>
<sequence length="47" mass="5333">MQLLEHAVLIRAGYLILEAITIHMECPIEEETWTSSQHTALTHSLSD</sequence>
<evidence type="ECO:0000313" key="1">
    <source>
        <dbReference type="EMBL" id="JAE23908.1"/>
    </source>
</evidence>
<name>A0A0A9GTM1_ARUDO</name>
<proteinExistence type="predicted"/>
<organism evidence="1">
    <name type="scientific">Arundo donax</name>
    <name type="common">Giant reed</name>
    <name type="synonym">Donax arundinaceus</name>
    <dbReference type="NCBI Taxonomy" id="35708"/>
    <lineage>
        <taxon>Eukaryota</taxon>
        <taxon>Viridiplantae</taxon>
        <taxon>Streptophyta</taxon>
        <taxon>Embryophyta</taxon>
        <taxon>Tracheophyta</taxon>
        <taxon>Spermatophyta</taxon>
        <taxon>Magnoliopsida</taxon>
        <taxon>Liliopsida</taxon>
        <taxon>Poales</taxon>
        <taxon>Poaceae</taxon>
        <taxon>PACMAD clade</taxon>
        <taxon>Arundinoideae</taxon>
        <taxon>Arundineae</taxon>
        <taxon>Arundo</taxon>
    </lineage>
</organism>
<dbReference type="AlphaFoldDB" id="A0A0A9GTM1"/>
<accession>A0A0A9GTM1</accession>
<dbReference type="EMBL" id="GBRH01173988">
    <property type="protein sequence ID" value="JAE23908.1"/>
    <property type="molecule type" value="Transcribed_RNA"/>
</dbReference>
<reference evidence="1" key="1">
    <citation type="submission" date="2014-09" db="EMBL/GenBank/DDBJ databases">
        <authorList>
            <person name="Magalhaes I.L.F."/>
            <person name="Oliveira U."/>
            <person name="Santos F.R."/>
            <person name="Vidigal T.H.D.A."/>
            <person name="Brescovit A.D."/>
            <person name="Santos A.J."/>
        </authorList>
    </citation>
    <scope>NUCLEOTIDE SEQUENCE</scope>
    <source>
        <tissue evidence="1">Shoot tissue taken approximately 20 cm above the soil surface</tissue>
    </source>
</reference>
<protein>
    <submittedName>
        <fullName evidence="1">Uncharacterized protein</fullName>
    </submittedName>
</protein>